<dbReference type="PANTHER" id="PTHR43329">
    <property type="entry name" value="EPOXIDE HYDROLASE"/>
    <property type="match status" value="1"/>
</dbReference>
<dbReference type="Pfam" id="PF00561">
    <property type="entry name" value="Abhydrolase_1"/>
    <property type="match status" value="1"/>
</dbReference>
<dbReference type="Gene3D" id="3.40.50.1820">
    <property type="entry name" value="alpha/beta hydrolase"/>
    <property type="match status" value="1"/>
</dbReference>
<name>A0A2I0AQ83_9ASPA</name>
<dbReference type="InterPro" id="IPR029058">
    <property type="entry name" value="AB_hydrolase_fold"/>
</dbReference>
<comment type="similarity">
    <text evidence="4">Belongs to the AB hydrolase superfamily. Epoxide hydrolase family.</text>
</comment>
<comment type="function">
    <text evidence="6">Epoxide hydrolase involved in the biosynthesis of cucurbitacin and mogroside tetracyclic triterpene natural products (e.g. siamenoside I and mogrosides IV, V and VI). Cucurbitacins have cytotoxic properties and exhibit deterrent taste as a defense barrier against herbivores. Mogrosides are nonsugar highly oxygenated compounds used as high-intensity zero-calorie sweeteners; they also possess pharmacological properties such as regulating immunity, lowering blood sugar and lipid levels, protecting the liver, and acting as antioxidants and antitumor agents. Catalyzes the hydrolysis of aromatic epoxide-containing substrates, such as the conversion of 24,25-epoxycucurbitadienol to 24,25-dihydroxycucurbitadienol.</text>
</comment>
<feature type="domain" description="AB hydrolase-1" evidence="8">
    <location>
        <begin position="27"/>
        <end position="132"/>
    </location>
</feature>
<keyword evidence="10" id="KW-1185">Reference proteome</keyword>
<sequence length="319" mass="36520">MEAEGVHHRKVDVNGIKMHVVEKGEGPVVLLLHGFPELWYSWRHQILSLAARGYRAVAPDLRGYGDTDAPADVTAYTIFHIVGDLVALIDTLGQDKVFVVGHDWGAIVAWYLCVFRPDRVKALLNLSVAFMPREQALWRVDTLRGYYGDEFYVCRFQEPGEIERQFAQLDTTLLFKVFLTSRNPRPLIIPKEKGCTKLLGIDLPLPSWLSEDDINYFATKFNKSGFTGAVNYYRNINPNWELTSPWAGDQIKVPVKFIVGDLDLAYHFEGMQDYIHNGGFKRDVPLLDDVIVMEGVAHFINQEKPEEISDHIYDFIRKF</sequence>
<evidence type="ECO:0000256" key="7">
    <source>
        <dbReference type="ARBA" id="ARBA00093212"/>
    </source>
</evidence>
<dbReference type="InterPro" id="IPR000073">
    <property type="entry name" value="AB_hydrolase_1"/>
</dbReference>
<comment type="catalytic activity">
    <reaction evidence="5">
        <text>an epoxide + H2O = an ethanediol</text>
        <dbReference type="Rhea" id="RHEA:19037"/>
        <dbReference type="ChEBI" id="CHEBI:15377"/>
        <dbReference type="ChEBI" id="CHEBI:32955"/>
        <dbReference type="ChEBI" id="CHEBI:140594"/>
        <dbReference type="EC" id="3.3.2.10"/>
    </reaction>
    <physiologicalReaction direction="left-to-right" evidence="5">
        <dbReference type="Rhea" id="RHEA:19038"/>
    </physiologicalReaction>
</comment>
<protein>
    <recommendedName>
        <fullName evidence="2">soluble epoxide hydrolase</fullName>
        <ecNumber evidence="2">3.3.2.10</ecNumber>
    </recommendedName>
</protein>
<evidence type="ECO:0000259" key="8">
    <source>
        <dbReference type="Pfam" id="PF00561"/>
    </source>
</evidence>
<reference evidence="9 10" key="1">
    <citation type="journal article" date="2017" name="Nature">
        <title>The Apostasia genome and the evolution of orchids.</title>
        <authorList>
            <person name="Zhang G.Q."/>
            <person name="Liu K.W."/>
            <person name="Li Z."/>
            <person name="Lohaus R."/>
            <person name="Hsiao Y.Y."/>
            <person name="Niu S.C."/>
            <person name="Wang J.Y."/>
            <person name="Lin Y.C."/>
            <person name="Xu Q."/>
            <person name="Chen L.J."/>
            <person name="Yoshida K."/>
            <person name="Fujiwara S."/>
            <person name="Wang Z.W."/>
            <person name="Zhang Y.Q."/>
            <person name="Mitsuda N."/>
            <person name="Wang M."/>
            <person name="Liu G.H."/>
            <person name="Pecoraro L."/>
            <person name="Huang H.X."/>
            <person name="Xiao X.J."/>
            <person name="Lin M."/>
            <person name="Wu X.Y."/>
            <person name="Wu W.L."/>
            <person name="Chen Y.Y."/>
            <person name="Chang S.B."/>
            <person name="Sakamoto S."/>
            <person name="Ohme-Takagi M."/>
            <person name="Yagi M."/>
            <person name="Zeng S.J."/>
            <person name="Shen C.Y."/>
            <person name="Yeh C.M."/>
            <person name="Luo Y.B."/>
            <person name="Tsai W.C."/>
            <person name="Van de Peer Y."/>
            <person name="Liu Z.J."/>
        </authorList>
    </citation>
    <scope>NUCLEOTIDE SEQUENCE [LARGE SCALE GENOMIC DNA]</scope>
    <source>
        <strain evidence="10">cv. Shenzhen</strain>
        <tissue evidence="9">Stem</tissue>
    </source>
</reference>
<dbReference type="PRINTS" id="PR00412">
    <property type="entry name" value="EPOXHYDRLASE"/>
</dbReference>
<keyword evidence="3" id="KW-0378">Hydrolase</keyword>
<proteinExistence type="inferred from homology"/>
<dbReference type="OrthoDB" id="7130006at2759"/>
<dbReference type="AlphaFoldDB" id="A0A2I0AQ83"/>
<accession>A0A2I0AQ83</accession>
<evidence type="ECO:0000256" key="1">
    <source>
        <dbReference type="ARBA" id="ARBA00004721"/>
    </source>
</evidence>
<evidence type="ECO:0000256" key="6">
    <source>
        <dbReference type="ARBA" id="ARBA00058358"/>
    </source>
</evidence>
<gene>
    <name evidence="9" type="primary">D14</name>
    <name evidence="9" type="ORF">AXF42_Ash016744</name>
</gene>
<dbReference type="Proteomes" id="UP000236161">
    <property type="component" value="Unassembled WGS sequence"/>
</dbReference>
<evidence type="ECO:0000313" key="9">
    <source>
        <dbReference type="EMBL" id="PKA57698.1"/>
    </source>
</evidence>
<organism evidence="9 10">
    <name type="scientific">Apostasia shenzhenica</name>
    <dbReference type="NCBI Taxonomy" id="1088818"/>
    <lineage>
        <taxon>Eukaryota</taxon>
        <taxon>Viridiplantae</taxon>
        <taxon>Streptophyta</taxon>
        <taxon>Embryophyta</taxon>
        <taxon>Tracheophyta</taxon>
        <taxon>Spermatophyta</taxon>
        <taxon>Magnoliopsida</taxon>
        <taxon>Liliopsida</taxon>
        <taxon>Asparagales</taxon>
        <taxon>Orchidaceae</taxon>
        <taxon>Apostasioideae</taxon>
        <taxon>Apostasia</taxon>
    </lineage>
</organism>
<dbReference type="SMR" id="A0A2I0AQ83"/>
<dbReference type="STRING" id="1088818.A0A2I0AQ83"/>
<dbReference type="EC" id="3.3.2.10" evidence="2"/>
<dbReference type="EMBL" id="KZ451961">
    <property type="protein sequence ID" value="PKA57698.1"/>
    <property type="molecule type" value="Genomic_DNA"/>
</dbReference>
<evidence type="ECO:0000256" key="3">
    <source>
        <dbReference type="ARBA" id="ARBA00022801"/>
    </source>
</evidence>
<evidence type="ECO:0000256" key="2">
    <source>
        <dbReference type="ARBA" id="ARBA00013006"/>
    </source>
</evidence>
<dbReference type="FunFam" id="3.40.50.1820:FF:000161">
    <property type="entry name" value="Epoxide hydrolase"/>
    <property type="match status" value="1"/>
</dbReference>
<comment type="pathway">
    <text evidence="1">Secondary metabolite biosynthesis; terpenoid biosynthesis.</text>
</comment>
<dbReference type="InterPro" id="IPR000639">
    <property type="entry name" value="Epox_hydrolase-like"/>
</dbReference>
<evidence type="ECO:0000256" key="5">
    <source>
        <dbReference type="ARBA" id="ARBA00051067"/>
    </source>
</evidence>
<dbReference type="GO" id="GO:0004301">
    <property type="term" value="F:epoxide hydrolase activity"/>
    <property type="evidence" value="ECO:0007669"/>
    <property type="project" value="UniProtKB-EC"/>
</dbReference>
<evidence type="ECO:0000313" key="10">
    <source>
        <dbReference type="Proteomes" id="UP000236161"/>
    </source>
</evidence>
<evidence type="ECO:0000256" key="4">
    <source>
        <dbReference type="ARBA" id="ARBA00038334"/>
    </source>
</evidence>
<dbReference type="SUPFAM" id="SSF53474">
    <property type="entry name" value="alpha/beta-Hydrolases"/>
    <property type="match status" value="1"/>
</dbReference>
<comment type="catalytic activity">
    <reaction evidence="7">
        <text>(24S)-24,25-epoxycucurbitadienol + H2O = (24R)-24,25-dihydroxycucurbitadienol</text>
        <dbReference type="Rhea" id="RHEA:81855"/>
        <dbReference type="ChEBI" id="CHEBI:15377"/>
        <dbReference type="ChEBI" id="CHEBI:229949"/>
        <dbReference type="ChEBI" id="CHEBI:229950"/>
    </reaction>
    <physiologicalReaction direction="left-to-right" evidence="7">
        <dbReference type="Rhea" id="RHEA:81856"/>
    </physiologicalReaction>
</comment>
<dbReference type="PRINTS" id="PR00111">
    <property type="entry name" value="ABHYDROLASE"/>
</dbReference>